<protein>
    <recommendedName>
        <fullName evidence="4">AAA+ ATPase domain-containing protein</fullName>
    </recommendedName>
</protein>
<dbReference type="InParanoid" id="A0A1V8S8C4"/>
<dbReference type="InterPro" id="IPR003960">
    <property type="entry name" value="ATPase_AAA_CS"/>
</dbReference>
<dbReference type="Gene3D" id="1.10.8.60">
    <property type="match status" value="2"/>
</dbReference>
<dbReference type="GO" id="GO:0016887">
    <property type="term" value="F:ATP hydrolysis activity"/>
    <property type="evidence" value="ECO:0007669"/>
    <property type="project" value="InterPro"/>
</dbReference>
<dbReference type="PANTHER" id="PTHR23077">
    <property type="entry name" value="AAA-FAMILY ATPASE"/>
    <property type="match status" value="1"/>
</dbReference>
<evidence type="ECO:0000313" key="6">
    <source>
        <dbReference type="Proteomes" id="UP000192596"/>
    </source>
</evidence>
<feature type="domain" description="AAA+ ATPase" evidence="4">
    <location>
        <begin position="520"/>
        <end position="655"/>
    </location>
</feature>
<keyword evidence="3" id="KW-0175">Coiled coil</keyword>
<reference evidence="6" key="1">
    <citation type="submission" date="2017-03" db="EMBL/GenBank/DDBJ databases">
        <title>Genomes of endolithic fungi from Antarctica.</title>
        <authorList>
            <person name="Coleine C."/>
            <person name="Masonjones S."/>
            <person name="Stajich J.E."/>
        </authorList>
    </citation>
    <scope>NUCLEOTIDE SEQUENCE [LARGE SCALE GENOMIC DNA]</scope>
    <source>
        <strain evidence="6">CCFEE 5527</strain>
    </source>
</reference>
<dbReference type="OrthoDB" id="27435at2759"/>
<feature type="domain" description="AAA+ ATPase" evidence="4">
    <location>
        <begin position="228"/>
        <end position="357"/>
    </location>
</feature>
<gene>
    <name evidence="5" type="ORF">B0A48_18440</name>
</gene>
<dbReference type="STRING" id="1507870.A0A1V8S8C4"/>
<dbReference type="InterPro" id="IPR003593">
    <property type="entry name" value="AAA+_ATPase"/>
</dbReference>
<dbReference type="InterPro" id="IPR050168">
    <property type="entry name" value="AAA_ATPase_domain"/>
</dbReference>
<dbReference type="Pfam" id="PF17862">
    <property type="entry name" value="AAA_lid_3"/>
    <property type="match status" value="1"/>
</dbReference>
<dbReference type="AlphaFoldDB" id="A0A1V8S8C4"/>
<proteinExistence type="predicted"/>
<comment type="caution">
    <text evidence="5">The sequence shown here is derived from an EMBL/GenBank/DDBJ whole genome shotgun (WGS) entry which is preliminary data.</text>
</comment>
<dbReference type="InterPro" id="IPR041569">
    <property type="entry name" value="AAA_lid_3"/>
</dbReference>
<dbReference type="SUPFAM" id="SSF52540">
    <property type="entry name" value="P-loop containing nucleoside triphosphate hydrolases"/>
    <property type="match status" value="2"/>
</dbReference>
<dbReference type="Gene3D" id="3.40.50.300">
    <property type="entry name" value="P-loop containing nucleotide triphosphate hydrolases"/>
    <property type="match status" value="2"/>
</dbReference>
<evidence type="ECO:0000313" key="5">
    <source>
        <dbReference type="EMBL" id="OQN95425.1"/>
    </source>
</evidence>
<keyword evidence="6" id="KW-1185">Reference proteome</keyword>
<dbReference type="PROSITE" id="PS00674">
    <property type="entry name" value="AAA"/>
    <property type="match status" value="1"/>
</dbReference>
<dbReference type="Pfam" id="PF00004">
    <property type="entry name" value="AAA"/>
    <property type="match status" value="2"/>
</dbReference>
<accession>A0A1V8S8C4</accession>
<dbReference type="InterPro" id="IPR027417">
    <property type="entry name" value="P-loop_NTPase"/>
</dbReference>
<dbReference type="GO" id="GO:0005524">
    <property type="term" value="F:ATP binding"/>
    <property type="evidence" value="ECO:0007669"/>
    <property type="project" value="UniProtKB-KW"/>
</dbReference>
<dbReference type="FunFam" id="3.40.50.300:FF:001025">
    <property type="entry name" value="ATPase family, AAA domain-containing 2B"/>
    <property type="match status" value="1"/>
</dbReference>
<dbReference type="Proteomes" id="UP000192596">
    <property type="component" value="Unassembled WGS sequence"/>
</dbReference>
<keyword evidence="2" id="KW-0067">ATP-binding</keyword>
<dbReference type="GO" id="GO:0005737">
    <property type="term" value="C:cytoplasm"/>
    <property type="evidence" value="ECO:0007669"/>
    <property type="project" value="TreeGrafter"/>
</dbReference>
<organism evidence="5 6">
    <name type="scientific">Cryoendolithus antarcticus</name>
    <dbReference type="NCBI Taxonomy" id="1507870"/>
    <lineage>
        <taxon>Eukaryota</taxon>
        <taxon>Fungi</taxon>
        <taxon>Dikarya</taxon>
        <taxon>Ascomycota</taxon>
        <taxon>Pezizomycotina</taxon>
        <taxon>Dothideomycetes</taxon>
        <taxon>Dothideomycetidae</taxon>
        <taxon>Cladosporiales</taxon>
        <taxon>Cladosporiaceae</taxon>
        <taxon>Cryoendolithus</taxon>
    </lineage>
</organism>
<evidence type="ECO:0000256" key="3">
    <source>
        <dbReference type="ARBA" id="ARBA00023054"/>
    </source>
</evidence>
<sequence>MADKQFTVRKAPAGLREAYRVFLDAGALTKLGLATGTLCEVHQDDLVGIGIAWRGSDSSNSPKNPPVQMSEIMRDTFSFQLGKNVRIQKSTQKITEAARIELVDVTPSEYEIDSGSWQHRCMTALFDDNCEAVAVGMTFDVAAKKGLRKRYFVEHIECHGSAPQSGPALYTVGDSTEFVFTQGMGNRNTEMSRQLNIRLDAARIGGLQAQIEDLNRRLTALCGELEDRNAGILLHGYEGTGKSLLLNEVAHSFGRERTFRLFARQLLGTASGNSKIIDSTFGDASASQPSVIIIDDLHEMAASGDALLKPTAAALSSAIDKVQGTSVLVVAAARSISSVQSCLIPHFLDTYELPIPDAAARLQIMKVLLGRRATEDSLKNVAARTHGFTGSDLKILVGTANVAALKRHIDEGWVRVDLRPSPQSEDTSTTLVDGAAHSRVASLDDRQETTSNDSNITMPDLEVALAKVRPTALREIILEVPKVTWDDIGGSETLKARFDQIIGWPLYHAGVLAEFNRTNWQKSVLLYGPPGCSKTMTAQAVANTYGLNFLAVKGAELLSMYVGESERAVREIFRKAKAAAPSIIFFDEIDAVGSSRDAGGDGDLHVLTTLLNEMDGFTRLKGVQVMAATNKPQSLDPALLRPGRFDAHFYLAPPHEDARRDIIELQLKGIQRSTGLDTAMLARAMDGFSGAEMVGICDLAVEAVIARAISSSGERCVTAADFEAAIGASSRGITGEMLEVYDNFGARGKRA</sequence>
<keyword evidence="1" id="KW-0547">Nucleotide-binding</keyword>
<dbReference type="SMART" id="SM00382">
    <property type="entry name" value="AAA"/>
    <property type="match status" value="2"/>
</dbReference>
<dbReference type="InterPro" id="IPR003959">
    <property type="entry name" value="ATPase_AAA_core"/>
</dbReference>
<name>A0A1V8S8C4_9PEZI</name>
<evidence type="ECO:0000256" key="1">
    <source>
        <dbReference type="ARBA" id="ARBA00022741"/>
    </source>
</evidence>
<evidence type="ECO:0000259" key="4">
    <source>
        <dbReference type="SMART" id="SM00382"/>
    </source>
</evidence>
<evidence type="ECO:0000256" key="2">
    <source>
        <dbReference type="ARBA" id="ARBA00022840"/>
    </source>
</evidence>
<dbReference type="EMBL" id="NAJO01000097">
    <property type="protein sequence ID" value="OQN95425.1"/>
    <property type="molecule type" value="Genomic_DNA"/>
</dbReference>
<dbReference type="PANTHER" id="PTHR23077:SF27">
    <property type="entry name" value="ATPASE FAMILY GENE 2 PROTEIN HOMOLOG A"/>
    <property type="match status" value="1"/>
</dbReference>